<evidence type="ECO:0000256" key="1">
    <source>
        <dbReference type="ARBA" id="ARBA00004141"/>
    </source>
</evidence>
<comment type="similarity">
    <text evidence="2">Belongs to the SYG1 (TC 2.A.94) family.</text>
</comment>
<evidence type="ECO:0000259" key="9">
    <source>
        <dbReference type="PROSITE" id="PS51382"/>
    </source>
</evidence>
<dbReference type="OrthoDB" id="9970435at2759"/>
<evidence type="ECO:0000313" key="11">
    <source>
        <dbReference type="Proteomes" id="UP001151287"/>
    </source>
</evidence>
<feature type="domain" description="EXS" evidence="8">
    <location>
        <begin position="615"/>
        <end position="806"/>
    </location>
</feature>
<evidence type="ECO:0000256" key="7">
    <source>
        <dbReference type="SAM" id="Phobius"/>
    </source>
</evidence>
<dbReference type="EMBL" id="JAMQYH010000003">
    <property type="protein sequence ID" value="KAJ1692412.1"/>
    <property type="molecule type" value="Genomic_DNA"/>
</dbReference>
<feature type="transmembrane region" description="Helical" evidence="7">
    <location>
        <begin position="530"/>
        <end position="551"/>
    </location>
</feature>
<keyword evidence="3 7" id="KW-0812">Transmembrane</keyword>
<organism evidence="10 11">
    <name type="scientific">Rhynchospora breviuscula</name>
    <dbReference type="NCBI Taxonomy" id="2022672"/>
    <lineage>
        <taxon>Eukaryota</taxon>
        <taxon>Viridiplantae</taxon>
        <taxon>Streptophyta</taxon>
        <taxon>Embryophyta</taxon>
        <taxon>Tracheophyta</taxon>
        <taxon>Spermatophyta</taxon>
        <taxon>Magnoliopsida</taxon>
        <taxon>Liliopsida</taxon>
        <taxon>Poales</taxon>
        <taxon>Cyperaceae</taxon>
        <taxon>Cyperoideae</taxon>
        <taxon>Rhynchosporeae</taxon>
        <taxon>Rhynchospora</taxon>
    </lineage>
</organism>
<gene>
    <name evidence="10" type="ORF">LUZ63_009110</name>
</gene>
<keyword evidence="4 7" id="KW-1133">Transmembrane helix</keyword>
<keyword evidence="5 7" id="KW-0472">Membrane</keyword>
<evidence type="ECO:0000256" key="2">
    <source>
        <dbReference type="ARBA" id="ARBA00009665"/>
    </source>
</evidence>
<evidence type="ECO:0000256" key="5">
    <source>
        <dbReference type="ARBA" id="ARBA00023136"/>
    </source>
</evidence>
<feature type="transmembrane region" description="Helical" evidence="7">
    <location>
        <begin position="679"/>
        <end position="698"/>
    </location>
</feature>
<accession>A0A9Q0HN99</accession>
<dbReference type="PROSITE" id="PS51382">
    <property type="entry name" value="SPX"/>
    <property type="match status" value="1"/>
</dbReference>
<feature type="region of interest" description="Disordered" evidence="6">
    <location>
        <begin position="176"/>
        <end position="220"/>
    </location>
</feature>
<reference evidence="10" key="1">
    <citation type="journal article" date="2022" name="Cell">
        <title>Repeat-based holocentromeres influence genome architecture and karyotype evolution.</title>
        <authorList>
            <person name="Hofstatter P.G."/>
            <person name="Thangavel G."/>
            <person name="Lux T."/>
            <person name="Neumann P."/>
            <person name="Vondrak T."/>
            <person name="Novak P."/>
            <person name="Zhang M."/>
            <person name="Costa L."/>
            <person name="Castellani M."/>
            <person name="Scott A."/>
            <person name="Toegelov H."/>
            <person name="Fuchs J."/>
            <person name="Mata-Sucre Y."/>
            <person name="Dias Y."/>
            <person name="Vanzela A.L.L."/>
            <person name="Huettel B."/>
            <person name="Almeida C.C.S."/>
            <person name="Simkova H."/>
            <person name="Souza G."/>
            <person name="Pedrosa-Harand A."/>
            <person name="Macas J."/>
            <person name="Mayer K.F.X."/>
            <person name="Houben A."/>
            <person name="Marques A."/>
        </authorList>
    </citation>
    <scope>NUCLEOTIDE SEQUENCE</scope>
    <source>
        <strain evidence="10">RhyBre1mFocal</strain>
    </source>
</reference>
<dbReference type="InterPro" id="IPR004331">
    <property type="entry name" value="SPX_dom"/>
</dbReference>
<evidence type="ECO:0000259" key="8">
    <source>
        <dbReference type="PROSITE" id="PS51380"/>
    </source>
</evidence>
<evidence type="ECO:0000256" key="4">
    <source>
        <dbReference type="ARBA" id="ARBA00022989"/>
    </source>
</evidence>
<dbReference type="Pfam" id="PF03105">
    <property type="entry name" value="SPX"/>
    <property type="match status" value="1"/>
</dbReference>
<dbReference type="PANTHER" id="PTHR48477">
    <property type="entry name" value="PHOSPHATE TRANSPORTER PHO1"/>
    <property type="match status" value="1"/>
</dbReference>
<feature type="transmembrane region" description="Helical" evidence="7">
    <location>
        <begin position="726"/>
        <end position="742"/>
    </location>
</feature>
<evidence type="ECO:0000256" key="3">
    <source>
        <dbReference type="ARBA" id="ARBA00022692"/>
    </source>
</evidence>
<feature type="transmembrane region" description="Helical" evidence="7">
    <location>
        <begin position="408"/>
        <end position="430"/>
    </location>
</feature>
<evidence type="ECO:0000256" key="6">
    <source>
        <dbReference type="SAM" id="MobiDB-lite"/>
    </source>
</evidence>
<dbReference type="AlphaFoldDB" id="A0A9Q0HN99"/>
<dbReference type="PROSITE" id="PS51380">
    <property type="entry name" value="EXS"/>
    <property type="match status" value="1"/>
</dbReference>
<protein>
    <recommendedName>
        <fullName evidence="12">Phosphate transporter PHO1</fullName>
    </recommendedName>
</protein>
<dbReference type="Pfam" id="PF03124">
    <property type="entry name" value="EXS"/>
    <property type="match status" value="1"/>
</dbReference>
<dbReference type="PANTHER" id="PTHR48477:SF1">
    <property type="entry name" value="PHOSPHATE TRANSPORTER PHO1"/>
    <property type="match status" value="1"/>
</dbReference>
<dbReference type="InterPro" id="IPR004342">
    <property type="entry name" value="EXS_C"/>
</dbReference>
<comment type="subcellular location">
    <subcellularLocation>
        <location evidence="1">Membrane</location>
        <topology evidence="1">Multi-pass membrane protein</topology>
    </subcellularLocation>
</comment>
<sequence>MHLYITHLILGLSRSISPQSSASSLIQPKKRETMKFSRELEAQLVHEWRDGYVDYKRLKKIIKNIKVSLNSSPKNSAESQSLLYGFSVADPIRSLVTRFSSEPNSQNIFQGDEENGYDLDLVQSGDEEVKIFVERAEKELEKVNDFYTRMEEGFCQRGEEVLKQLQIMLEVKQVLKESRHRRPRRRAPSLGAASPGSTGALLSGINSPSPVPVGTPTKTEEAQQEQVAVVEEVIAALERNGVSFIGSARGKVKKEAKPRADVMRIDIPGTTPTLSFMNFWESLVNGLQKEGEGGNGYHLHRMKIQKAEKIIREALIELYKGLERMKKYSSLNLLAFTKIIKKFTKVTNEEEASVCFMKKVKGSHFIVSDKVLRLQDEVESLFTKHFASNDRKIARISLKPQKNKDSHAITFFAGLFTGTFVTLFSVYAILAHFCGIFTSTSTSGYVETVYPVFSMFALISLHIFLYGCNLFLWKSTRINHNFIFDFKQNTALKHRDAFLISSSFMTAVVGAMVVHLFLKYNHVSSHNLDALPGILLLICLGLLVCPFNILYRETRFCFLRVIRNIVFSPLYKVLMVDFFMADQLTSQIPLFRYMEFTACYFIAGGLKAGSYETCNSSHQYKLLAYVISFLPYYWRAMQCIRRYMEEGYDINHMANCGKYMSAMVAAAARMLYTMDPTPVRLALAIMACSGATLYQLYWDFVKDWGLINPKSKNFFLRDQLILKKRSIYYFSMGLNVVLRLAWIESVMKINLGPVEHRLVDFTLASLEIIRRGHWNYYRLENEHLNNVGKYRTMKTIPLPFREMDSD</sequence>
<dbReference type="Proteomes" id="UP001151287">
    <property type="component" value="Unassembled WGS sequence"/>
</dbReference>
<proteinExistence type="inferred from homology"/>
<feature type="domain" description="SPX" evidence="9">
    <location>
        <begin position="34"/>
        <end position="357"/>
    </location>
</feature>
<feature type="transmembrane region" description="Helical" evidence="7">
    <location>
        <begin position="497"/>
        <end position="518"/>
    </location>
</feature>
<evidence type="ECO:0008006" key="12">
    <source>
        <dbReference type="Google" id="ProtNLM"/>
    </source>
</evidence>
<dbReference type="InterPro" id="IPR052486">
    <property type="entry name" value="PHO1"/>
</dbReference>
<comment type="caution">
    <text evidence="10">The sequence shown here is derived from an EMBL/GenBank/DDBJ whole genome shotgun (WGS) entry which is preliminary data.</text>
</comment>
<dbReference type="GO" id="GO:0016020">
    <property type="term" value="C:membrane"/>
    <property type="evidence" value="ECO:0007669"/>
    <property type="project" value="UniProtKB-SubCell"/>
</dbReference>
<feature type="compositionally biased region" description="Basic residues" evidence="6">
    <location>
        <begin position="178"/>
        <end position="187"/>
    </location>
</feature>
<name>A0A9Q0HN99_9POAL</name>
<dbReference type="GO" id="GO:0016036">
    <property type="term" value="P:cellular response to phosphate starvation"/>
    <property type="evidence" value="ECO:0007669"/>
    <property type="project" value="InterPro"/>
</dbReference>
<keyword evidence="11" id="KW-1185">Reference proteome</keyword>
<evidence type="ECO:0000313" key="10">
    <source>
        <dbReference type="EMBL" id="KAJ1692412.1"/>
    </source>
</evidence>
<feature type="transmembrane region" description="Helical" evidence="7">
    <location>
        <begin position="450"/>
        <end position="472"/>
    </location>
</feature>